<feature type="compositionally biased region" description="Low complexity" evidence="1">
    <location>
        <begin position="131"/>
        <end position="142"/>
    </location>
</feature>
<accession>E4N0F2</accession>
<gene>
    <name evidence="2" type="ordered locus">KSE_58655</name>
</gene>
<evidence type="ECO:0000256" key="1">
    <source>
        <dbReference type="SAM" id="MobiDB-lite"/>
    </source>
</evidence>
<feature type="compositionally biased region" description="Gly residues" evidence="1">
    <location>
        <begin position="143"/>
        <end position="159"/>
    </location>
</feature>
<dbReference type="AlphaFoldDB" id="E4N0F2"/>
<organism evidence="2 3">
    <name type="scientific">Kitasatospora setae (strain ATCC 33774 / DSM 43861 / JCM 3304 / KCC A-0304 / NBRC 14216 / KM-6054)</name>
    <name type="common">Streptomyces setae</name>
    <dbReference type="NCBI Taxonomy" id="452652"/>
    <lineage>
        <taxon>Bacteria</taxon>
        <taxon>Bacillati</taxon>
        <taxon>Actinomycetota</taxon>
        <taxon>Actinomycetes</taxon>
        <taxon>Kitasatosporales</taxon>
        <taxon>Streptomycetaceae</taxon>
        <taxon>Kitasatospora</taxon>
    </lineage>
</organism>
<evidence type="ECO:0000313" key="2">
    <source>
        <dbReference type="EMBL" id="BAJ31636.1"/>
    </source>
</evidence>
<reference evidence="2 3" key="1">
    <citation type="journal article" date="2010" name="DNA Res.">
        <title>Genome sequence of Kitasatospora setae NBRC 14216T: an evolutionary snapshot of the family Streptomycetaceae.</title>
        <authorList>
            <person name="Ichikawa N."/>
            <person name="Oguchi A."/>
            <person name="Ikeda H."/>
            <person name="Ishikawa J."/>
            <person name="Kitani S."/>
            <person name="Watanabe Y."/>
            <person name="Nakamura S."/>
            <person name="Katano Y."/>
            <person name="Kishi E."/>
            <person name="Sasagawa M."/>
            <person name="Ankai A."/>
            <person name="Fukui S."/>
            <person name="Hashimoto Y."/>
            <person name="Kamata S."/>
            <person name="Otoguro M."/>
            <person name="Tanikawa S."/>
            <person name="Nihira T."/>
            <person name="Horinouchi S."/>
            <person name="Ohnishi Y."/>
            <person name="Hayakawa M."/>
            <person name="Kuzuyama T."/>
            <person name="Arisawa A."/>
            <person name="Nomoto F."/>
            <person name="Miura H."/>
            <person name="Takahashi Y."/>
            <person name="Fujita N."/>
        </authorList>
    </citation>
    <scope>NUCLEOTIDE SEQUENCE [LARGE SCALE GENOMIC DNA]</scope>
    <source>
        <strain evidence="3">ATCC 33774 / DSM 43861 / JCM 3304 / KCC A-0304 / NBRC 14216 / KM-6054</strain>
    </source>
</reference>
<dbReference type="EMBL" id="AP010968">
    <property type="protein sequence ID" value="BAJ31636.1"/>
    <property type="molecule type" value="Genomic_DNA"/>
</dbReference>
<dbReference type="Proteomes" id="UP000007076">
    <property type="component" value="Chromosome"/>
</dbReference>
<sequence length="179" mass="17267">MTKETRTGVSGGKPRPVRTDFVPPCPPSGEALSTRAAVGFGVGVAATPLGSGFTAGAAPVPPAGDAVTVGPATVTVGPGAVTVTVVCGRESSDTRAWVRNPPAKPAPRVTTATIAVTTALHPWRSIPPRRPGASAAGASAAGGSVGRGGAPGTDGGPEGRLGMVGPVTASPSSHAPLGR</sequence>
<name>E4N0F2_KITSK</name>
<feature type="region of interest" description="Disordered" evidence="1">
    <location>
        <begin position="1"/>
        <end position="20"/>
    </location>
</feature>
<dbReference type="KEGG" id="ksk:KSE_58655"/>
<evidence type="ECO:0000313" key="3">
    <source>
        <dbReference type="Proteomes" id="UP000007076"/>
    </source>
</evidence>
<dbReference type="STRING" id="452652.KSE_58655"/>
<proteinExistence type="predicted"/>
<feature type="region of interest" description="Disordered" evidence="1">
    <location>
        <begin position="123"/>
        <end position="179"/>
    </location>
</feature>
<protein>
    <submittedName>
        <fullName evidence="2">Uncharacterized protein</fullName>
    </submittedName>
</protein>
<dbReference type="HOGENOM" id="CLU_1501586_0_0_11"/>
<keyword evidence="3" id="KW-1185">Reference proteome</keyword>